<sequence>MKAQAVEDNYLVLSACLQQVVEFASANPAMDPKPDSAGLALWASQMQQLLVFQQKILLLPGQESRQELEAVSALYSCSQDGLLDLIYASPLPAGAEHWFDYQQEFKARQQQLNALQLLWQWQQAFYTELLLASPHLPLPYPTEGAGNPEDPALAHAGSTDPQPALHW</sequence>
<accession>A0ABV9JPK8</accession>
<reference evidence="3" key="1">
    <citation type="journal article" date="2019" name="Int. J. Syst. Evol. Microbiol.">
        <title>The Global Catalogue of Microorganisms (GCM) 10K type strain sequencing project: providing services to taxonomists for standard genome sequencing and annotation.</title>
        <authorList>
            <consortium name="The Broad Institute Genomics Platform"/>
            <consortium name="The Broad Institute Genome Sequencing Center for Infectious Disease"/>
            <person name="Wu L."/>
            <person name="Ma J."/>
        </authorList>
    </citation>
    <scope>NUCLEOTIDE SEQUENCE [LARGE SCALE GENOMIC DNA]</scope>
    <source>
        <strain evidence="3">DT28</strain>
    </source>
</reference>
<dbReference type="Proteomes" id="UP001595962">
    <property type="component" value="Unassembled WGS sequence"/>
</dbReference>
<dbReference type="RefSeq" id="WP_377335049.1">
    <property type="nucleotide sequence ID" value="NZ_JBHSGB010000012.1"/>
</dbReference>
<gene>
    <name evidence="2" type="ORF">ACFO3I_14380</name>
</gene>
<evidence type="ECO:0000313" key="2">
    <source>
        <dbReference type="EMBL" id="MFC4656199.1"/>
    </source>
</evidence>
<feature type="region of interest" description="Disordered" evidence="1">
    <location>
        <begin position="141"/>
        <end position="167"/>
    </location>
</feature>
<evidence type="ECO:0000313" key="3">
    <source>
        <dbReference type="Proteomes" id="UP001595962"/>
    </source>
</evidence>
<evidence type="ECO:0000256" key="1">
    <source>
        <dbReference type="SAM" id="MobiDB-lite"/>
    </source>
</evidence>
<proteinExistence type="predicted"/>
<dbReference type="EMBL" id="JBHSGB010000012">
    <property type="protein sequence ID" value="MFC4656199.1"/>
    <property type="molecule type" value="Genomic_DNA"/>
</dbReference>
<keyword evidence="3" id="KW-1185">Reference proteome</keyword>
<protein>
    <submittedName>
        <fullName evidence="2">Uncharacterized protein</fullName>
    </submittedName>
</protein>
<name>A0ABV9JPK8_9GAMM</name>
<organism evidence="2 3">
    <name type="scientific">Rheinheimera marina</name>
    <dbReference type="NCBI Taxonomy" id="1774958"/>
    <lineage>
        <taxon>Bacteria</taxon>
        <taxon>Pseudomonadati</taxon>
        <taxon>Pseudomonadota</taxon>
        <taxon>Gammaproteobacteria</taxon>
        <taxon>Chromatiales</taxon>
        <taxon>Chromatiaceae</taxon>
        <taxon>Rheinheimera</taxon>
    </lineage>
</organism>
<comment type="caution">
    <text evidence="2">The sequence shown here is derived from an EMBL/GenBank/DDBJ whole genome shotgun (WGS) entry which is preliminary data.</text>
</comment>